<accession>A0ABX5P0Q9</accession>
<organism evidence="1 2">
    <name type="scientific">Novacetimonas pomaceti</name>
    <dbReference type="NCBI Taxonomy" id="2021998"/>
    <lineage>
        <taxon>Bacteria</taxon>
        <taxon>Pseudomonadati</taxon>
        <taxon>Pseudomonadota</taxon>
        <taxon>Alphaproteobacteria</taxon>
        <taxon>Acetobacterales</taxon>
        <taxon>Acetobacteraceae</taxon>
        <taxon>Novacetimonas</taxon>
    </lineage>
</organism>
<name>A0ABX5P0Q9_9PROT</name>
<dbReference type="Proteomes" id="UP000248116">
    <property type="component" value="Unassembled WGS sequence"/>
</dbReference>
<protein>
    <recommendedName>
        <fullName evidence="3">Cysteine-rich CWC family protein</fullName>
    </recommendedName>
</protein>
<dbReference type="EMBL" id="PRCW01000128">
    <property type="protein sequence ID" value="PYD46443.1"/>
    <property type="molecule type" value="Genomic_DNA"/>
</dbReference>
<reference evidence="1 2" key="1">
    <citation type="submission" date="2018-02" db="EMBL/GenBank/DDBJ databases">
        <authorList>
            <person name="Skraban J."/>
            <person name="Trcek J."/>
        </authorList>
    </citation>
    <scope>NUCLEOTIDE SEQUENCE [LARGE SCALE GENOMIC DNA]</scope>
    <source>
        <strain evidence="1 2">AV446</strain>
    </source>
</reference>
<evidence type="ECO:0008006" key="3">
    <source>
        <dbReference type="Google" id="ProtNLM"/>
    </source>
</evidence>
<evidence type="ECO:0000313" key="2">
    <source>
        <dbReference type="Proteomes" id="UP000248116"/>
    </source>
</evidence>
<keyword evidence="2" id="KW-1185">Reference proteome</keyword>
<proteinExistence type="predicted"/>
<sequence length="71" mass="7677">MVTTGRRRMIKCKKCGADFSCQPEGACWCMEKPRGLPVPTDAQAGCLCPVCLDALTNQGPETERRSSGNSQ</sequence>
<evidence type="ECO:0000313" key="1">
    <source>
        <dbReference type="EMBL" id="PYD46443.1"/>
    </source>
</evidence>
<gene>
    <name evidence="1" type="ORF">C3920_15295</name>
</gene>
<comment type="caution">
    <text evidence="1">The sequence shown here is derived from an EMBL/GenBank/DDBJ whole genome shotgun (WGS) entry which is preliminary data.</text>
</comment>